<sequence length="216" mass="23677">MSLDLSNPGRTIQAGVILMGQTEILDVAPIDFLHGISRRFITALPVPDEIKAKALDIDFHWVTEKGGPAKLTSNITMEATDSYDSCPRLDIVLMGAYFPGYTPSDADLGFIRKAADECAAFISICGGIVPAALAGVLKNKTCTGPRELIPQFPAMLDPSINWVEKRWTRDRKVWTSGALLNGLDLMREFTKAYWPELAEAVIPLGGMPVRSADYEY</sequence>
<gene>
    <name evidence="1" type="ORF">EI97DRAFT_458146</name>
</gene>
<dbReference type="SUPFAM" id="SSF52317">
    <property type="entry name" value="Class I glutamine amidotransferase-like"/>
    <property type="match status" value="1"/>
</dbReference>
<dbReference type="GeneID" id="54554059"/>
<organism evidence="1 2">
    <name type="scientific">Westerdykella ornata</name>
    <dbReference type="NCBI Taxonomy" id="318751"/>
    <lineage>
        <taxon>Eukaryota</taxon>
        <taxon>Fungi</taxon>
        <taxon>Dikarya</taxon>
        <taxon>Ascomycota</taxon>
        <taxon>Pezizomycotina</taxon>
        <taxon>Dothideomycetes</taxon>
        <taxon>Pleosporomycetidae</taxon>
        <taxon>Pleosporales</taxon>
        <taxon>Sporormiaceae</taxon>
        <taxon>Westerdykella</taxon>
    </lineage>
</organism>
<accession>A0A6A6JKM9</accession>
<dbReference type="Gene3D" id="3.40.50.880">
    <property type="match status" value="1"/>
</dbReference>
<dbReference type="PANTHER" id="PTHR43130">
    <property type="entry name" value="ARAC-FAMILY TRANSCRIPTIONAL REGULATOR"/>
    <property type="match status" value="1"/>
</dbReference>
<dbReference type="AlphaFoldDB" id="A0A6A6JKM9"/>
<protein>
    <submittedName>
        <fullName evidence="1">Uncharacterized protein</fullName>
    </submittedName>
</protein>
<dbReference type="Proteomes" id="UP000800097">
    <property type="component" value="Unassembled WGS sequence"/>
</dbReference>
<dbReference type="RefSeq" id="XP_033654353.1">
    <property type="nucleotide sequence ID" value="XM_033800884.1"/>
</dbReference>
<dbReference type="InterPro" id="IPR052158">
    <property type="entry name" value="INH-QAR"/>
</dbReference>
<reference evidence="1" key="1">
    <citation type="journal article" date="2020" name="Stud. Mycol.">
        <title>101 Dothideomycetes genomes: a test case for predicting lifestyles and emergence of pathogens.</title>
        <authorList>
            <person name="Haridas S."/>
            <person name="Albert R."/>
            <person name="Binder M."/>
            <person name="Bloem J."/>
            <person name="Labutti K."/>
            <person name="Salamov A."/>
            <person name="Andreopoulos B."/>
            <person name="Baker S."/>
            <person name="Barry K."/>
            <person name="Bills G."/>
            <person name="Bluhm B."/>
            <person name="Cannon C."/>
            <person name="Castanera R."/>
            <person name="Culley D."/>
            <person name="Daum C."/>
            <person name="Ezra D."/>
            <person name="Gonzalez J."/>
            <person name="Henrissat B."/>
            <person name="Kuo A."/>
            <person name="Liang C."/>
            <person name="Lipzen A."/>
            <person name="Lutzoni F."/>
            <person name="Magnuson J."/>
            <person name="Mondo S."/>
            <person name="Nolan M."/>
            <person name="Ohm R."/>
            <person name="Pangilinan J."/>
            <person name="Park H.-J."/>
            <person name="Ramirez L."/>
            <person name="Alfaro M."/>
            <person name="Sun H."/>
            <person name="Tritt A."/>
            <person name="Yoshinaga Y."/>
            <person name="Zwiers L.-H."/>
            <person name="Turgeon B."/>
            <person name="Goodwin S."/>
            <person name="Spatafora J."/>
            <person name="Crous P."/>
            <person name="Grigoriev I."/>
        </authorList>
    </citation>
    <scope>NUCLEOTIDE SEQUENCE</scope>
    <source>
        <strain evidence="1">CBS 379.55</strain>
    </source>
</reference>
<evidence type="ECO:0000313" key="1">
    <source>
        <dbReference type="EMBL" id="KAF2276814.1"/>
    </source>
</evidence>
<dbReference type="EMBL" id="ML986492">
    <property type="protein sequence ID" value="KAF2276814.1"/>
    <property type="molecule type" value="Genomic_DNA"/>
</dbReference>
<dbReference type="OrthoDB" id="543156at2759"/>
<dbReference type="InterPro" id="IPR029062">
    <property type="entry name" value="Class_I_gatase-like"/>
</dbReference>
<keyword evidence="2" id="KW-1185">Reference proteome</keyword>
<evidence type="ECO:0000313" key="2">
    <source>
        <dbReference type="Proteomes" id="UP000800097"/>
    </source>
</evidence>
<dbReference type="PANTHER" id="PTHR43130:SF7">
    <property type="entry name" value="DJ-1_PFPI DOMAIN-CONTAINING PROTEIN"/>
    <property type="match status" value="1"/>
</dbReference>
<name>A0A6A6JKM9_WESOR</name>
<proteinExistence type="predicted"/>